<evidence type="ECO:0000256" key="9">
    <source>
        <dbReference type="ARBA" id="ARBA00032159"/>
    </source>
</evidence>
<keyword evidence="5" id="KW-0812">Transmembrane</keyword>
<comment type="similarity">
    <text evidence="3 11">Belongs to the MICOS complex subunit Mic12 family.</text>
</comment>
<keyword evidence="8" id="KW-0472">Membrane</keyword>
<evidence type="ECO:0000256" key="7">
    <source>
        <dbReference type="ARBA" id="ARBA00023128"/>
    </source>
</evidence>
<protein>
    <recommendedName>
        <fullName evidence="4 11">MICOS complex subunit MIC12</fullName>
    </recommendedName>
    <alternativeName>
        <fullName evidence="10 11">Altered inheritance of mitochondria protein 5, mitochondrial</fullName>
    </alternativeName>
    <alternativeName>
        <fullName evidence="9 11">Found in mitochondrial proteome protein 51</fullName>
    </alternativeName>
</protein>
<dbReference type="Proteomes" id="UP000076532">
    <property type="component" value="Unassembled WGS sequence"/>
</dbReference>
<comment type="subunit">
    <text evidence="11">Component of the mitochondrial contact site and cristae organizing system (MICOS) complex.</text>
</comment>
<dbReference type="AlphaFoldDB" id="A0A166G1J4"/>
<keyword evidence="7 11" id="KW-0496">Mitochondrion</keyword>
<keyword evidence="11" id="KW-0999">Mitochondrion inner membrane</keyword>
<accession>A0A166G1J4</accession>
<evidence type="ECO:0000256" key="6">
    <source>
        <dbReference type="ARBA" id="ARBA00022989"/>
    </source>
</evidence>
<evidence type="ECO:0000256" key="2">
    <source>
        <dbReference type="ARBA" id="ARBA00004370"/>
    </source>
</evidence>
<proteinExistence type="inferred from homology"/>
<evidence type="ECO:0000256" key="1">
    <source>
        <dbReference type="ARBA" id="ARBA00002689"/>
    </source>
</evidence>
<keyword evidence="13" id="KW-1185">Reference proteome</keyword>
<evidence type="ECO:0000256" key="3">
    <source>
        <dbReference type="ARBA" id="ARBA00009188"/>
    </source>
</evidence>
<dbReference type="InterPro" id="IPR031463">
    <property type="entry name" value="Mic12"/>
</dbReference>
<gene>
    <name evidence="12" type="ORF">FIBSPDRAFT_747096</name>
</gene>
<evidence type="ECO:0000256" key="8">
    <source>
        <dbReference type="ARBA" id="ARBA00023136"/>
    </source>
</evidence>
<evidence type="ECO:0000256" key="5">
    <source>
        <dbReference type="ARBA" id="ARBA00022692"/>
    </source>
</evidence>
<comment type="function">
    <text evidence="1 11">Component of the MICOS complex, a large protein complex of the mitochondrial inner membrane that plays crucial roles in the maintenance of crista junctions, inner membrane architecture, and formation of contact sites to the outer membrane.</text>
</comment>
<evidence type="ECO:0000313" key="12">
    <source>
        <dbReference type="EMBL" id="KZP17375.1"/>
    </source>
</evidence>
<dbReference type="OrthoDB" id="3351225at2759"/>
<organism evidence="12 13">
    <name type="scientific">Athelia psychrophila</name>
    <dbReference type="NCBI Taxonomy" id="1759441"/>
    <lineage>
        <taxon>Eukaryota</taxon>
        <taxon>Fungi</taxon>
        <taxon>Dikarya</taxon>
        <taxon>Basidiomycota</taxon>
        <taxon>Agaricomycotina</taxon>
        <taxon>Agaricomycetes</taxon>
        <taxon>Agaricomycetidae</taxon>
        <taxon>Atheliales</taxon>
        <taxon>Atheliaceae</taxon>
        <taxon>Athelia</taxon>
    </lineage>
</organism>
<keyword evidence="6" id="KW-1133">Transmembrane helix</keyword>
<evidence type="ECO:0000256" key="4">
    <source>
        <dbReference type="ARBA" id="ARBA00018170"/>
    </source>
</evidence>
<evidence type="ECO:0000256" key="10">
    <source>
        <dbReference type="ARBA" id="ARBA00032985"/>
    </source>
</evidence>
<dbReference type="EMBL" id="KV417583">
    <property type="protein sequence ID" value="KZP17375.1"/>
    <property type="molecule type" value="Genomic_DNA"/>
</dbReference>
<dbReference type="GO" id="GO:0042407">
    <property type="term" value="P:cristae formation"/>
    <property type="evidence" value="ECO:0007669"/>
    <property type="project" value="InterPro"/>
</dbReference>
<dbReference type="GO" id="GO:0061617">
    <property type="term" value="C:MICOS complex"/>
    <property type="evidence" value="ECO:0007669"/>
    <property type="project" value="UniProtKB-UniRule"/>
</dbReference>
<dbReference type="GO" id="GO:0044284">
    <property type="term" value="C:mitochondrial crista junction"/>
    <property type="evidence" value="ECO:0007669"/>
    <property type="project" value="InterPro"/>
</dbReference>
<reference evidence="12 13" key="1">
    <citation type="journal article" date="2016" name="Mol. Biol. Evol.">
        <title>Comparative Genomics of Early-Diverging Mushroom-Forming Fungi Provides Insights into the Origins of Lignocellulose Decay Capabilities.</title>
        <authorList>
            <person name="Nagy L.G."/>
            <person name="Riley R."/>
            <person name="Tritt A."/>
            <person name="Adam C."/>
            <person name="Daum C."/>
            <person name="Floudas D."/>
            <person name="Sun H."/>
            <person name="Yadav J.S."/>
            <person name="Pangilinan J."/>
            <person name="Larsson K.H."/>
            <person name="Matsuura K."/>
            <person name="Barry K."/>
            <person name="Labutti K."/>
            <person name="Kuo R."/>
            <person name="Ohm R.A."/>
            <person name="Bhattacharya S.S."/>
            <person name="Shirouzu T."/>
            <person name="Yoshinaga Y."/>
            <person name="Martin F.M."/>
            <person name="Grigoriev I.V."/>
            <person name="Hibbett D.S."/>
        </authorList>
    </citation>
    <scope>NUCLEOTIDE SEQUENCE [LARGE SCALE GENOMIC DNA]</scope>
    <source>
        <strain evidence="12 13">CBS 109695</strain>
    </source>
</reference>
<dbReference type="Pfam" id="PF17050">
    <property type="entry name" value="AIM5"/>
    <property type="match status" value="1"/>
</dbReference>
<name>A0A166G1J4_9AGAM</name>
<sequence length="108" mass="11927">MSFLVGSLAGGLVAGGVYYGFSNLMLTRTVEHRLDMHVLSQRLVGASSTVPSPPSAATRITHRPFASLLKDKWNQQTATVVEKVHAWDGEVQEWGRKVLYGLETTRKE</sequence>
<evidence type="ECO:0000313" key="13">
    <source>
        <dbReference type="Proteomes" id="UP000076532"/>
    </source>
</evidence>
<evidence type="ECO:0000256" key="11">
    <source>
        <dbReference type="RuleBase" id="RU363010"/>
    </source>
</evidence>
<comment type="subcellular location">
    <subcellularLocation>
        <location evidence="2">Membrane</location>
    </subcellularLocation>
    <subcellularLocation>
        <location evidence="11">Mitochondrion inner membrane</location>
        <topology evidence="11">Single-pass membrane protein</topology>
    </subcellularLocation>
</comment>